<proteinExistence type="predicted"/>
<protein>
    <submittedName>
        <fullName evidence="2">Uncharacterized protein</fullName>
    </submittedName>
</protein>
<feature type="region of interest" description="Disordered" evidence="1">
    <location>
        <begin position="596"/>
        <end position="620"/>
    </location>
</feature>
<organism evidence="2 3">
    <name type="scientific">Streptomyces lateritius</name>
    <dbReference type="NCBI Taxonomy" id="67313"/>
    <lineage>
        <taxon>Bacteria</taxon>
        <taxon>Bacillati</taxon>
        <taxon>Actinomycetota</taxon>
        <taxon>Actinomycetes</taxon>
        <taxon>Kitasatosporales</taxon>
        <taxon>Streptomycetaceae</taxon>
        <taxon>Streptomyces</taxon>
    </lineage>
</organism>
<sequence>MAATVLTNTGLDTFLQGTPESRDVSYARAADAVLGLLSLRGADRRSGLPEPSVDLVRHVLVEDLPAFVYATPEELPAYPAVLVALTERVREAGRLNRKRQARIVAAILETGPDFERAMTDPANLTWQRWYASLLAADGVDRDDPAAVRAWLAAHDGVTPPAGLHRAALMNRSEFAAMMLAEVLTGAYVREAQAPSPAGPLLSDEDVSHGVGRVAGELLDRWTAEGLAGALAGSYAHLAPGPEAFPHLVLADTLLDEHLDYYGDSWTPLPPPPMEAHDPQRSVEAGADLLAGAVEEMRSDESGGLYDGEAAHLLYALYQRGSTAESVARRAAEFEDWPVDPRLEDAPVLVPAKAPGEYQVPPVPELSRLVGSAVTDADRARLEPSARAMAGTVDRLAATRMVFRTGDAFGLTPWGVEVLRYLLRVRGVAAPDAAEAAAWDAPTIIAAAEGWSASAAARVLADWLRARGDTVDAWAHLLTALGTVNAGTSEAAATRALFGALDPEAAPVEALRGALDDPVMGAYAYGVLRARGEPADETRVPLSARAVLILDRLSRRSAGASAFDTAAAGWPGGARALAEEMAAVDPHTAFRTLKALGTTLPAPGPGEERARRRRRSVRRTR</sequence>
<name>A0ABW6YDT2_9ACTN</name>
<evidence type="ECO:0000313" key="3">
    <source>
        <dbReference type="Proteomes" id="UP001603013"/>
    </source>
</evidence>
<comment type="caution">
    <text evidence="2">The sequence shown here is derived from an EMBL/GenBank/DDBJ whole genome shotgun (WGS) entry which is preliminary data.</text>
</comment>
<accession>A0ABW6YDT2</accession>
<keyword evidence="3" id="KW-1185">Reference proteome</keyword>
<dbReference type="RefSeq" id="WP_391935200.1">
    <property type="nucleotide sequence ID" value="NZ_JBIBSM010000008.1"/>
</dbReference>
<dbReference type="EMBL" id="JBIBSM010000008">
    <property type="protein sequence ID" value="MFF8278001.1"/>
    <property type="molecule type" value="Genomic_DNA"/>
</dbReference>
<reference evidence="2 3" key="1">
    <citation type="submission" date="2024-10" db="EMBL/GenBank/DDBJ databases">
        <title>The Natural Products Discovery Center: Release of the First 8490 Sequenced Strains for Exploring Actinobacteria Biosynthetic Diversity.</title>
        <authorList>
            <person name="Kalkreuter E."/>
            <person name="Kautsar S.A."/>
            <person name="Yang D."/>
            <person name="Bader C.D."/>
            <person name="Teijaro C.N."/>
            <person name="Fluegel L."/>
            <person name="Davis C.M."/>
            <person name="Simpson J.R."/>
            <person name="Lauterbach L."/>
            <person name="Steele A.D."/>
            <person name="Gui C."/>
            <person name="Meng S."/>
            <person name="Li G."/>
            <person name="Viehrig K."/>
            <person name="Ye F."/>
            <person name="Su P."/>
            <person name="Kiefer A.F."/>
            <person name="Nichols A."/>
            <person name="Cepeda A.J."/>
            <person name="Yan W."/>
            <person name="Fan B."/>
            <person name="Jiang Y."/>
            <person name="Adhikari A."/>
            <person name="Zheng C.-J."/>
            <person name="Schuster L."/>
            <person name="Cowan T.M."/>
            <person name="Smanski M.J."/>
            <person name="Chevrette M.G."/>
            <person name="De Carvalho L.P.S."/>
            <person name="Shen B."/>
        </authorList>
    </citation>
    <scope>NUCLEOTIDE SEQUENCE [LARGE SCALE GENOMIC DNA]</scope>
    <source>
        <strain evidence="2 3">NPDC015755</strain>
    </source>
</reference>
<dbReference type="Proteomes" id="UP001603013">
    <property type="component" value="Unassembled WGS sequence"/>
</dbReference>
<evidence type="ECO:0000256" key="1">
    <source>
        <dbReference type="SAM" id="MobiDB-lite"/>
    </source>
</evidence>
<evidence type="ECO:0000313" key="2">
    <source>
        <dbReference type="EMBL" id="MFF8278001.1"/>
    </source>
</evidence>
<feature type="compositionally biased region" description="Basic residues" evidence="1">
    <location>
        <begin position="610"/>
        <end position="620"/>
    </location>
</feature>
<gene>
    <name evidence="2" type="ORF">ACF05T_18100</name>
</gene>